<dbReference type="Proteomes" id="UP001139031">
    <property type="component" value="Unassembled WGS sequence"/>
</dbReference>
<dbReference type="InterPro" id="IPR001466">
    <property type="entry name" value="Beta-lactam-related"/>
</dbReference>
<gene>
    <name evidence="2" type="ORF">K7C98_17300</name>
</gene>
<reference evidence="2" key="1">
    <citation type="submission" date="2021-08" db="EMBL/GenBank/DDBJ databases">
        <authorList>
            <person name="Stevens D.C."/>
        </authorList>
    </citation>
    <scope>NUCLEOTIDE SEQUENCE</scope>
    <source>
        <strain evidence="2">DSM 53165</strain>
    </source>
</reference>
<dbReference type="RefSeq" id="WP_224192774.1">
    <property type="nucleotide sequence ID" value="NZ_JAIRAU010000023.1"/>
</dbReference>
<evidence type="ECO:0000259" key="1">
    <source>
        <dbReference type="Pfam" id="PF00144"/>
    </source>
</evidence>
<protein>
    <submittedName>
        <fullName evidence="2">Beta-lactamase family protein</fullName>
    </submittedName>
</protein>
<proteinExistence type="predicted"/>
<dbReference type="PANTHER" id="PTHR46825">
    <property type="entry name" value="D-ALANYL-D-ALANINE-CARBOXYPEPTIDASE/ENDOPEPTIDASE AMPH"/>
    <property type="match status" value="1"/>
</dbReference>
<dbReference type="SUPFAM" id="SSF56601">
    <property type="entry name" value="beta-lactamase/transpeptidase-like"/>
    <property type="match status" value="1"/>
</dbReference>
<feature type="domain" description="Beta-lactamase-related" evidence="1">
    <location>
        <begin position="73"/>
        <end position="410"/>
    </location>
</feature>
<dbReference type="Gene3D" id="3.40.710.10">
    <property type="entry name" value="DD-peptidase/beta-lactamase superfamily"/>
    <property type="match status" value="1"/>
</dbReference>
<dbReference type="InterPro" id="IPR012338">
    <property type="entry name" value="Beta-lactam/transpept-like"/>
</dbReference>
<comment type="caution">
    <text evidence="2">The sequence shown here is derived from an EMBL/GenBank/DDBJ whole genome shotgun (WGS) entry which is preliminary data.</text>
</comment>
<keyword evidence="3" id="KW-1185">Reference proteome</keyword>
<name>A0ABS7TS08_9BACT</name>
<dbReference type="InterPro" id="IPR050491">
    <property type="entry name" value="AmpC-like"/>
</dbReference>
<evidence type="ECO:0000313" key="3">
    <source>
        <dbReference type="Proteomes" id="UP001139031"/>
    </source>
</evidence>
<dbReference type="Pfam" id="PF00144">
    <property type="entry name" value="Beta-lactamase"/>
    <property type="match status" value="1"/>
</dbReference>
<dbReference type="EMBL" id="JAIRAU010000023">
    <property type="protein sequence ID" value="MBZ5711005.1"/>
    <property type="molecule type" value="Genomic_DNA"/>
</dbReference>
<sequence length="421" mass="44656">MLGCAPPNRRHMNSTYIMTRGRLAARRMLVGMRTAVLFACACAVGCGGRQADAAQAEQATGETPALAAALRVAVAEAMATGSPGMVVAVGRGDQVVFAEGYGLANLEDEVAVDVDTVFPIASITKQFTAAAILLLVEEGKVGLDDRLSRFVPEVPQAHRVTVAQALVQTAGIADYAEDPAGEHLKSVRRTPEEMARWIAGLQPPFVFEPGSSWGYSNSNYALLGLVVARASGESYPSFLARRLFAPAGLKHTAFDDPADVVPRRARGYRVSKTEPGRYHNADWISPTLPGPAGGLRSTAGDLLRWQAALFGGRILSPASLALMTTAGRLADGRTTRAAMPAAMQAAWGSDYAMGVLVGSPDGRARFWHSGDIDGFSSWAAYYPDERIGIAILQNSQSAERNEAAIERIVLEALATGRRAGE</sequence>
<dbReference type="PANTHER" id="PTHR46825:SF9">
    <property type="entry name" value="BETA-LACTAMASE-RELATED DOMAIN-CONTAINING PROTEIN"/>
    <property type="match status" value="1"/>
</dbReference>
<organism evidence="2 3">
    <name type="scientific">Nannocystis pusilla</name>
    <dbReference type="NCBI Taxonomy" id="889268"/>
    <lineage>
        <taxon>Bacteria</taxon>
        <taxon>Pseudomonadati</taxon>
        <taxon>Myxococcota</taxon>
        <taxon>Polyangia</taxon>
        <taxon>Nannocystales</taxon>
        <taxon>Nannocystaceae</taxon>
        <taxon>Nannocystis</taxon>
    </lineage>
</organism>
<accession>A0ABS7TS08</accession>
<evidence type="ECO:0000313" key="2">
    <source>
        <dbReference type="EMBL" id="MBZ5711005.1"/>
    </source>
</evidence>